<feature type="transmembrane region" description="Helical" evidence="10">
    <location>
        <begin position="291"/>
        <end position="308"/>
    </location>
</feature>
<feature type="transmembrane region" description="Helical" evidence="10">
    <location>
        <begin position="404"/>
        <end position="424"/>
    </location>
</feature>
<dbReference type="Proteomes" id="UP000778951">
    <property type="component" value="Unassembled WGS sequence"/>
</dbReference>
<keyword evidence="12" id="KW-1185">Reference proteome</keyword>
<accession>A0A968GDQ9</accession>
<dbReference type="GO" id="GO:0006811">
    <property type="term" value="P:monoatomic ion transport"/>
    <property type="evidence" value="ECO:0007669"/>
    <property type="project" value="UniProtKB-KW"/>
</dbReference>
<feature type="transmembrane region" description="Helical" evidence="10">
    <location>
        <begin position="373"/>
        <end position="392"/>
    </location>
</feature>
<evidence type="ECO:0000256" key="5">
    <source>
        <dbReference type="ARBA" id="ARBA00022692"/>
    </source>
</evidence>
<dbReference type="NCBIfam" id="TIGR00797">
    <property type="entry name" value="matE"/>
    <property type="match status" value="1"/>
</dbReference>
<dbReference type="CDD" id="cd13133">
    <property type="entry name" value="MATE_like_7"/>
    <property type="match status" value="1"/>
</dbReference>
<evidence type="ECO:0000313" key="12">
    <source>
        <dbReference type="Proteomes" id="UP000778951"/>
    </source>
</evidence>
<feature type="transmembrane region" description="Helical" evidence="10">
    <location>
        <begin position="21"/>
        <end position="40"/>
    </location>
</feature>
<feature type="transmembrane region" description="Helical" evidence="10">
    <location>
        <begin position="169"/>
        <end position="190"/>
    </location>
</feature>
<name>A0A968GDQ9_9SPIO</name>
<dbReference type="InterPro" id="IPR050222">
    <property type="entry name" value="MATE_MdtK"/>
</dbReference>
<reference evidence="11" key="1">
    <citation type="submission" date="2020-03" db="EMBL/GenBank/DDBJ databases">
        <title>Spirochaetal bacteria isolated from arthropods constitute a novel genus Entomospira genus novum within the order Spirochaetales.</title>
        <authorList>
            <person name="Grana-Miraglia L."/>
            <person name="Sikutova S."/>
            <person name="Fingerle V."/>
            <person name="Sing A."/>
            <person name="Castillo-Ramirez S."/>
            <person name="Margos G."/>
            <person name="Rudolf I."/>
        </authorList>
    </citation>
    <scope>NUCLEOTIDE SEQUENCE</scope>
    <source>
        <strain evidence="11">BR149</strain>
    </source>
</reference>
<keyword evidence="3" id="KW-0050">Antiport</keyword>
<dbReference type="Pfam" id="PF01554">
    <property type="entry name" value="MatE"/>
    <property type="match status" value="2"/>
</dbReference>
<keyword evidence="6 10" id="KW-1133">Transmembrane helix</keyword>
<keyword evidence="4" id="KW-1003">Cell membrane</keyword>
<dbReference type="PIRSF" id="PIRSF006603">
    <property type="entry name" value="DinF"/>
    <property type="match status" value="1"/>
</dbReference>
<evidence type="ECO:0000256" key="7">
    <source>
        <dbReference type="ARBA" id="ARBA00023065"/>
    </source>
</evidence>
<keyword evidence="2" id="KW-0813">Transport</keyword>
<feature type="transmembrane region" description="Helical" evidence="10">
    <location>
        <begin position="98"/>
        <end position="118"/>
    </location>
</feature>
<dbReference type="PANTHER" id="PTHR43298">
    <property type="entry name" value="MULTIDRUG RESISTANCE PROTEIN NORM-RELATED"/>
    <property type="match status" value="1"/>
</dbReference>
<feature type="transmembrane region" description="Helical" evidence="10">
    <location>
        <begin position="52"/>
        <end position="77"/>
    </location>
</feature>
<keyword evidence="7" id="KW-0406">Ion transport</keyword>
<evidence type="ECO:0000256" key="3">
    <source>
        <dbReference type="ARBA" id="ARBA00022449"/>
    </source>
</evidence>
<dbReference type="GO" id="GO:0005886">
    <property type="term" value="C:plasma membrane"/>
    <property type="evidence" value="ECO:0007669"/>
    <property type="project" value="UniProtKB-SubCell"/>
</dbReference>
<dbReference type="InterPro" id="IPR048279">
    <property type="entry name" value="MdtK-like"/>
</dbReference>
<feature type="transmembrane region" description="Helical" evidence="10">
    <location>
        <begin position="202"/>
        <end position="226"/>
    </location>
</feature>
<evidence type="ECO:0000256" key="2">
    <source>
        <dbReference type="ARBA" id="ARBA00022448"/>
    </source>
</evidence>
<sequence>MGSNATLNPMIDQENTSYRRILRIALPMVVQGLIFAAMLLTDRIFVSHYDLVSFAAVGTAGDLALAIGFFFNGTIAFANDMVAQYYGAERKNMLASPVWAGLFLALVFGAFMIITLPISREFFALPFFDHSELLVQEEKTYFSYMIVMQSVGLIQFALVAFFIGRGKTLFSMIVAVVGNLVNIVMDYFLIFGNGIFPEMGIAGAGLASVLGVITSVTFAIIFFLFASREFKGILRPRFEPDIIKRMLKFGVPAGLKLGLEATGYAFLLIALGKFGDATVAAAGIGYGLQNFVYMPVVSMATAGAVVVAQERGANRLHNLNVIVRRVLILTVSYASIMLLIFVLIPDFLIALYGSGEEHLDLELLDETKRIARYFLMITGLWLIPDAFFNVYMQALKALGDGRYLSSRIAVTVLFTMILPPLILMNFTGEWVQYAIYLTAVAYVVILWVLFNARYRSGKWKGHKVID</sequence>
<feature type="transmembrane region" description="Helical" evidence="10">
    <location>
        <begin position="247"/>
        <end position="271"/>
    </location>
</feature>
<gene>
    <name evidence="11" type="ORF">HCT48_00375</name>
</gene>
<organism evidence="11 12">
    <name type="scientific">Entomospira culicis</name>
    <dbReference type="NCBI Taxonomy" id="2719989"/>
    <lineage>
        <taxon>Bacteria</taxon>
        <taxon>Pseudomonadati</taxon>
        <taxon>Spirochaetota</taxon>
        <taxon>Spirochaetia</taxon>
        <taxon>Spirochaetales</taxon>
        <taxon>Spirochaetaceae</taxon>
        <taxon>Entomospira</taxon>
    </lineage>
</organism>
<dbReference type="GO" id="GO:0015297">
    <property type="term" value="F:antiporter activity"/>
    <property type="evidence" value="ECO:0007669"/>
    <property type="project" value="UniProtKB-KW"/>
</dbReference>
<dbReference type="RefSeq" id="WP_167694764.1">
    <property type="nucleotide sequence ID" value="NZ_CP118181.1"/>
</dbReference>
<proteinExistence type="predicted"/>
<protein>
    <recommendedName>
        <fullName evidence="9">Multidrug-efflux transporter</fullName>
    </recommendedName>
</protein>
<dbReference type="EMBL" id="JAATLM010000001">
    <property type="protein sequence ID" value="NIZ68679.1"/>
    <property type="molecule type" value="Genomic_DNA"/>
</dbReference>
<feature type="transmembrane region" description="Helical" evidence="10">
    <location>
        <begin position="430"/>
        <end position="450"/>
    </location>
</feature>
<evidence type="ECO:0000256" key="9">
    <source>
        <dbReference type="ARBA" id="ARBA00031636"/>
    </source>
</evidence>
<comment type="caution">
    <text evidence="11">The sequence shown here is derived from an EMBL/GenBank/DDBJ whole genome shotgun (WGS) entry which is preliminary data.</text>
</comment>
<evidence type="ECO:0000256" key="10">
    <source>
        <dbReference type="SAM" id="Phobius"/>
    </source>
</evidence>
<evidence type="ECO:0000256" key="6">
    <source>
        <dbReference type="ARBA" id="ARBA00022989"/>
    </source>
</evidence>
<evidence type="ECO:0000256" key="1">
    <source>
        <dbReference type="ARBA" id="ARBA00004651"/>
    </source>
</evidence>
<feature type="transmembrane region" description="Helical" evidence="10">
    <location>
        <begin position="141"/>
        <end position="162"/>
    </location>
</feature>
<dbReference type="AlphaFoldDB" id="A0A968GDQ9"/>
<dbReference type="InterPro" id="IPR002528">
    <property type="entry name" value="MATE_fam"/>
</dbReference>
<dbReference type="GO" id="GO:0042910">
    <property type="term" value="F:xenobiotic transmembrane transporter activity"/>
    <property type="evidence" value="ECO:0007669"/>
    <property type="project" value="InterPro"/>
</dbReference>
<comment type="subcellular location">
    <subcellularLocation>
        <location evidence="1">Cell membrane</location>
        <topology evidence="1">Multi-pass membrane protein</topology>
    </subcellularLocation>
</comment>
<feature type="transmembrane region" description="Helical" evidence="10">
    <location>
        <begin position="328"/>
        <end position="353"/>
    </location>
</feature>
<evidence type="ECO:0000313" key="11">
    <source>
        <dbReference type="EMBL" id="NIZ68679.1"/>
    </source>
</evidence>
<evidence type="ECO:0000256" key="8">
    <source>
        <dbReference type="ARBA" id="ARBA00023136"/>
    </source>
</evidence>
<dbReference type="PANTHER" id="PTHR43298:SF2">
    <property type="entry name" value="FMN_FAD EXPORTER YEEO-RELATED"/>
    <property type="match status" value="1"/>
</dbReference>
<evidence type="ECO:0000256" key="4">
    <source>
        <dbReference type="ARBA" id="ARBA00022475"/>
    </source>
</evidence>
<keyword evidence="8 10" id="KW-0472">Membrane</keyword>
<keyword evidence="5 10" id="KW-0812">Transmembrane</keyword>